<evidence type="ECO:0000313" key="2">
    <source>
        <dbReference type="EMBL" id="DAZ98710.1"/>
    </source>
</evidence>
<evidence type="ECO:0000313" key="3">
    <source>
        <dbReference type="Proteomes" id="UP001146120"/>
    </source>
</evidence>
<dbReference type="AlphaFoldDB" id="A0AAV2YXF4"/>
<accession>A0AAV2YXF4</accession>
<feature type="region of interest" description="Disordered" evidence="1">
    <location>
        <begin position="570"/>
        <end position="597"/>
    </location>
</feature>
<dbReference type="Proteomes" id="UP001146120">
    <property type="component" value="Unassembled WGS sequence"/>
</dbReference>
<gene>
    <name evidence="2" type="ORF">N0F65_006742</name>
</gene>
<protein>
    <recommendedName>
        <fullName evidence="4">Spindle pole body component</fullName>
    </recommendedName>
</protein>
<keyword evidence="3" id="KW-1185">Reference proteome</keyword>
<comment type="caution">
    <text evidence="2">The sequence shown here is derived from an EMBL/GenBank/DDBJ whole genome shotgun (WGS) entry which is preliminary data.</text>
</comment>
<organism evidence="2 3">
    <name type="scientific">Lagenidium giganteum</name>
    <dbReference type="NCBI Taxonomy" id="4803"/>
    <lineage>
        <taxon>Eukaryota</taxon>
        <taxon>Sar</taxon>
        <taxon>Stramenopiles</taxon>
        <taxon>Oomycota</taxon>
        <taxon>Peronosporomycetes</taxon>
        <taxon>Pythiales</taxon>
        <taxon>Pythiaceae</taxon>
    </lineage>
</organism>
<proteinExistence type="predicted"/>
<dbReference type="EMBL" id="DAKRPA010000099">
    <property type="protein sequence ID" value="DAZ98710.1"/>
    <property type="molecule type" value="Genomic_DNA"/>
</dbReference>
<reference evidence="2" key="2">
    <citation type="journal article" date="2023" name="Microbiol Resour">
        <title>Decontamination and Annotation of the Draft Genome Sequence of the Oomycete Lagenidium giganteum ARSEF 373.</title>
        <authorList>
            <person name="Morgan W.R."/>
            <person name="Tartar A."/>
        </authorList>
    </citation>
    <scope>NUCLEOTIDE SEQUENCE</scope>
    <source>
        <strain evidence="2">ARSEF 373</strain>
    </source>
</reference>
<evidence type="ECO:0008006" key="4">
    <source>
        <dbReference type="Google" id="ProtNLM"/>
    </source>
</evidence>
<reference evidence="2" key="1">
    <citation type="submission" date="2022-11" db="EMBL/GenBank/DDBJ databases">
        <authorList>
            <person name="Morgan W.R."/>
            <person name="Tartar A."/>
        </authorList>
    </citation>
    <scope>NUCLEOTIDE SEQUENCE</scope>
    <source>
        <strain evidence="2">ARSEF 373</strain>
    </source>
</reference>
<name>A0AAV2YXF4_9STRA</name>
<evidence type="ECO:0000256" key="1">
    <source>
        <dbReference type="SAM" id="MobiDB-lite"/>
    </source>
</evidence>
<sequence>MQDQVLIRGVVTLVQTINEIADDLKQEPAPARGLTSLVTTSDDEESDGEKPPGFTLVDELFQLVVDKYSSLQAVRREIDEYERRQADEDEIGGYIQFGGSKDGQVIVLSITEIVSAIEEYAGTLRRVSRLVSTRSPDSSVGWEAQELWDQALFIPPHEEIQDLEREIQRLCRQVEQSILHDRFVQQLPSRSIGIQTDLSACVGPYQRQRANAFLVTAPSFRGVQPTGRALEQAEEGPHPRVLKRQEVMQVPSTVQEDQHELLRLLPDGFRDYIDSIPAHYVPHQLSLSVVHGIISNLFNHMWQLVQEDHHQPRKFGPTSTSHAFIQVAPIHEYVYRIYLNHFRVPVFVVCRLLDLIVSISRLDTQSCKVQLFCRLLGLRGVEGLPQDAFWFVLKTLHVLQRSCLSTGNYFLLDGEGENEFVPHASAWEALNMLFAGSTNDVTKRLRLRLSGLSSVYGTIWIPAYNIVMFVIEECKLSQDALRFTLEQKIFLDADNQSNQATKRKEDFAGVFASMHLKVNRLEMVKLYRDLISQSRRSHSGDEFDSDGIDPDAFRHHWVRAMQTFINQAHQQQVNPPQPHGFQGGNSSHHHSNLSVGVHLGPPSDSMLAANEVLSKRFLRATWEQIKSEIIRFLDVSFSDIGLQVRLIQQMENAVKDQEAPSKHGWRVLQQLVQIAYSSVE</sequence>